<dbReference type="SUPFAM" id="SSF55811">
    <property type="entry name" value="Nudix"/>
    <property type="match status" value="1"/>
</dbReference>
<dbReference type="PROSITE" id="PS51462">
    <property type="entry name" value="NUDIX"/>
    <property type="match status" value="1"/>
</dbReference>
<keyword evidence="2 4" id="KW-0378">Hydrolase</keyword>
<evidence type="ECO:0000259" key="3">
    <source>
        <dbReference type="PROSITE" id="PS51462"/>
    </source>
</evidence>
<dbReference type="Pfam" id="PF00293">
    <property type="entry name" value="NUDIX"/>
    <property type="match status" value="1"/>
</dbReference>
<evidence type="ECO:0000313" key="4">
    <source>
        <dbReference type="EMBL" id="UOQ48575.1"/>
    </source>
</evidence>
<dbReference type="InterPro" id="IPR000086">
    <property type="entry name" value="NUDIX_hydrolase_dom"/>
</dbReference>
<dbReference type="Gene3D" id="3.90.79.10">
    <property type="entry name" value="Nucleoside Triphosphate Pyrophosphohydrolase"/>
    <property type="match status" value="1"/>
</dbReference>
<accession>A0ABY4EX91</accession>
<comment type="cofactor">
    <cofactor evidence="1">
        <name>Mg(2+)</name>
        <dbReference type="ChEBI" id="CHEBI:18420"/>
    </cofactor>
</comment>
<dbReference type="InterPro" id="IPR020084">
    <property type="entry name" value="NUDIX_hydrolase_CS"/>
</dbReference>
<dbReference type="PROSITE" id="PS00893">
    <property type="entry name" value="NUDIX_BOX"/>
    <property type="match status" value="1"/>
</dbReference>
<dbReference type="CDD" id="cd04688">
    <property type="entry name" value="NUDIX_Hydrolase"/>
    <property type="match status" value="1"/>
</dbReference>
<dbReference type="GO" id="GO:0016787">
    <property type="term" value="F:hydrolase activity"/>
    <property type="evidence" value="ECO:0007669"/>
    <property type="project" value="UniProtKB-KW"/>
</dbReference>
<reference evidence="4 5" key="1">
    <citation type="submission" date="2022-04" db="EMBL/GenBank/DDBJ databases">
        <title>Gracilibacillus sp. isolated from saltern.</title>
        <authorList>
            <person name="Won M."/>
            <person name="Lee C.-M."/>
            <person name="Woen H.-Y."/>
            <person name="Kwon S.-W."/>
        </authorList>
    </citation>
    <scope>NUCLEOTIDE SEQUENCE [LARGE SCALE GENOMIC DNA]</scope>
    <source>
        <strain evidence="4 5">SSWR10-1</strain>
    </source>
</reference>
<keyword evidence="5" id="KW-1185">Reference proteome</keyword>
<evidence type="ECO:0000313" key="5">
    <source>
        <dbReference type="Proteomes" id="UP000831782"/>
    </source>
</evidence>
<organism evidence="4 5">
    <name type="scientific">Gracilibacillus caseinilyticus</name>
    <dbReference type="NCBI Taxonomy" id="2932256"/>
    <lineage>
        <taxon>Bacteria</taxon>
        <taxon>Bacillati</taxon>
        <taxon>Bacillota</taxon>
        <taxon>Bacilli</taxon>
        <taxon>Bacillales</taxon>
        <taxon>Bacillaceae</taxon>
        <taxon>Gracilibacillus</taxon>
    </lineage>
</organism>
<dbReference type="PANTHER" id="PTHR43046:SF14">
    <property type="entry name" value="MUTT_NUDIX FAMILY PROTEIN"/>
    <property type="match status" value="1"/>
</dbReference>
<feature type="domain" description="Nudix hydrolase" evidence="3">
    <location>
        <begin position="4"/>
        <end position="145"/>
    </location>
</feature>
<proteinExistence type="predicted"/>
<name>A0ABY4EX91_9BACI</name>
<dbReference type="InterPro" id="IPR015797">
    <property type="entry name" value="NUDIX_hydrolase-like_dom_sf"/>
</dbReference>
<dbReference type="PANTHER" id="PTHR43046">
    <property type="entry name" value="GDP-MANNOSE MANNOSYL HYDROLASE"/>
    <property type="match status" value="1"/>
</dbReference>
<sequence length="145" mass="16524">MQKRIIRPIVICIFSNQNSILVAEGFDSVKGDYFYRPIGGGMEFGESSADALVREITEEINQEITNLSYLGAVENFFTFNGDTGHEIVMVYDAQFVDQTIYHIESFEGIEDDGEKINLFWKPLSDFVEGRLRLVPEALMTLIQQK</sequence>
<evidence type="ECO:0000256" key="2">
    <source>
        <dbReference type="ARBA" id="ARBA00022801"/>
    </source>
</evidence>
<dbReference type="RefSeq" id="WP_244719286.1">
    <property type="nucleotide sequence ID" value="NZ_CP095072.1"/>
</dbReference>
<protein>
    <submittedName>
        <fullName evidence="4">NUDIX hydrolase</fullName>
    </submittedName>
</protein>
<evidence type="ECO:0000256" key="1">
    <source>
        <dbReference type="ARBA" id="ARBA00001946"/>
    </source>
</evidence>
<gene>
    <name evidence="4" type="ORF">MUN88_21530</name>
</gene>
<dbReference type="EMBL" id="CP095072">
    <property type="protein sequence ID" value="UOQ48575.1"/>
    <property type="molecule type" value="Genomic_DNA"/>
</dbReference>
<dbReference type="Proteomes" id="UP000831782">
    <property type="component" value="Chromosome"/>
</dbReference>